<reference evidence="2" key="1">
    <citation type="submission" date="2020-05" db="UniProtKB">
        <authorList>
            <consortium name="EnsemblMetazoa"/>
        </authorList>
    </citation>
    <scope>IDENTIFICATION</scope>
    <source>
        <strain evidence="2">TTRI</strain>
    </source>
</reference>
<accession>A0A1A9VEF9</accession>
<name>A0A1A9VEF9_GLOAU</name>
<keyword evidence="3" id="KW-1185">Reference proteome</keyword>
<dbReference type="EnsemblMetazoa" id="GAUT034736-RA">
    <property type="protein sequence ID" value="GAUT034736-PA"/>
    <property type="gene ID" value="GAUT034736"/>
</dbReference>
<evidence type="ECO:0000256" key="1">
    <source>
        <dbReference type="SAM" id="Phobius"/>
    </source>
</evidence>
<evidence type="ECO:0000313" key="2">
    <source>
        <dbReference type="EnsemblMetazoa" id="GAUT034736-PA"/>
    </source>
</evidence>
<organism evidence="2 3">
    <name type="scientific">Glossina austeni</name>
    <name type="common">Savannah tsetse fly</name>
    <dbReference type="NCBI Taxonomy" id="7395"/>
    <lineage>
        <taxon>Eukaryota</taxon>
        <taxon>Metazoa</taxon>
        <taxon>Ecdysozoa</taxon>
        <taxon>Arthropoda</taxon>
        <taxon>Hexapoda</taxon>
        <taxon>Insecta</taxon>
        <taxon>Pterygota</taxon>
        <taxon>Neoptera</taxon>
        <taxon>Endopterygota</taxon>
        <taxon>Diptera</taxon>
        <taxon>Brachycera</taxon>
        <taxon>Muscomorpha</taxon>
        <taxon>Hippoboscoidea</taxon>
        <taxon>Glossinidae</taxon>
        <taxon>Glossina</taxon>
    </lineage>
</organism>
<feature type="transmembrane region" description="Helical" evidence="1">
    <location>
        <begin position="6"/>
        <end position="24"/>
    </location>
</feature>
<keyword evidence="1" id="KW-0812">Transmembrane</keyword>
<dbReference type="VEuPathDB" id="VectorBase:GAUT034736"/>
<sequence>MAEIIAPALSLNDLLIFFSFFIIARTLRLCGLRGNVTYGYNIVNVIRLRSTCSWASQLTATDDEYNENLMLHDTVGIIKWALVVAFLYRLSGNRYSKSQLLRGWSGS</sequence>
<proteinExistence type="predicted"/>
<evidence type="ECO:0000313" key="3">
    <source>
        <dbReference type="Proteomes" id="UP000078200"/>
    </source>
</evidence>
<keyword evidence="1" id="KW-1133">Transmembrane helix</keyword>
<keyword evidence="1" id="KW-0472">Membrane</keyword>
<dbReference type="AlphaFoldDB" id="A0A1A9VEF9"/>
<protein>
    <submittedName>
        <fullName evidence="2">Uncharacterized protein</fullName>
    </submittedName>
</protein>
<dbReference type="Proteomes" id="UP000078200">
    <property type="component" value="Unassembled WGS sequence"/>
</dbReference>